<reference evidence="2 3" key="1">
    <citation type="submission" date="2024-01" db="EMBL/GenBank/DDBJ databases">
        <title>A telomere-to-telomere, gap-free genome of sweet tea (Lithocarpus litseifolius).</title>
        <authorList>
            <person name="Zhou J."/>
        </authorList>
    </citation>
    <scope>NUCLEOTIDE SEQUENCE [LARGE SCALE GENOMIC DNA]</scope>
    <source>
        <strain evidence="2">Zhou-2022a</strain>
        <tissue evidence="2">Leaf</tissue>
    </source>
</reference>
<dbReference type="PANTHER" id="PTHR47074:SF48">
    <property type="entry name" value="POLYNUCLEOTIDYL TRANSFERASE, RIBONUCLEASE H-LIKE SUPERFAMILY PROTEIN"/>
    <property type="match status" value="1"/>
</dbReference>
<protein>
    <recommendedName>
        <fullName evidence="1">RNase H type-1 domain-containing protein</fullName>
    </recommendedName>
</protein>
<dbReference type="GO" id="GO:0004523">
    <property type="term" value="F:RNA-DNA hybrid ribonuclease activity"/>
    <property type="evidence" value="ECO:0007669"/>
    <property type="project" value="InterPro"/>
</dbReference>
<dbReference type="InterPro" id="IPR002156">
    <property type="entry name" value="RNaseH_domain"/>
</dbReference>
<feature type="domain" description="RNase H type-1" evidence="1">
    <location>
        <begin position="13"/>
        <end position="94"/>
    </location>
</feature>
<organism evidence="2 3">
    <name type="scientific">Lithocarpus litseifolius</name>
    <dbReference type="NCBI Taxonomy" id="425828"/>
    <lineage>
        <taxon>Eukaryota</taxon>
        <taxon>Viridiplantae</taxon>
        <taxon>Streptophyta</taxon>
        <taxon>Embryophyta</taxon>
        <taxon>Tracheophyta</taxon>
        <taxon>Spermatophyta</taxon>
        <taxon>Magnoliopsida</taxon>
        <taxon>eudicotyledons</taxon>
        <taxon>Gunneridae</taxon>
        <taxon>Pentapetalae</taxon>
        <taxon>rosids</taxon>
        <taxon>fabids</taxon>
        <taxon>Fagales</taxon>
        <taxon>Fagaceae</taxon>
        <taxon>Lithocarpus</taxon>
    </lineage>
</organism>
<evidence type="ECO:0000259" key="1">
    <source>
        <dbReference type="Pfam" id="PF13456"/>
    </source>
</evidence>
<dbReference type="Pfam" id="PF13456">
    <property type="entry name" value="RVT_3"/>
    <property type="match status" value="1"/>
</dbReference>
<dbReference type="InterPro" id="IPR036397">
    <property type="entry name" value="RNaseH_sf"/>
</dbReference>
<comment type="caution">
    <text evidence="2">The sequence shown here is derived from an EMBL/GenBank/DDBJ whole genome shotgun (WGS) entry which is preliminary data.</text>
</comment>
<sequence>MAVNIPLPNSVAALEAVAAVKALNLAAVLGISSVVVEGDSKIVIKALLSEDISFADHGHLVEEAKLLSALFSFCSFSHVKRQGNSAAHHLARHASSQLVWIEDDPPNF</sequence>
<dbReference type="Proteomes" id="UP001459277">
    <property type="component" value="Unassembled WGS sequence"/>
</dbReference>
<evidence type="ECO:0000313" key="2">
    <source>
        <dbReference type="EMBL" id="KAL0000567.1"/>
    </source>
</evidence>
<dbReference type="SUPFAM" id="SSF53098">
    <property type="entry name" value="Ribonuclease H-like"/>
    <property type="match status" value="1"/>
</dbReference>
<keyword evidence="3" id="KW-1185">Reference proteome</keyword>
<dbReference type="AlphaFoldDB" id="A0AAW2CR64"/>
<evidence type="ECO:0000313" key="3">
    <source>
        <dbReference type="Proteomes" id="UP001459277"/>
    </source>
</evidence>
<dbReference type="InterPro" id="IPR052929">
    <property type="entry name" value="RNase_H-like_EbsB-rel"/>
</dbReference>
<proteinExistence type="predicted"/>
<dbReference type="Gene3D" id="3.30.420.10">
    <property type="entry name" value="Ribonuclease H-like superfamily/Ribonuclease H"/>
    <property type="match status" value="1"/>
</dbReference>
<name>A0AAW2CR64_9ROSI</name>
<dbReference type="PANTHER" id="PTHR47074">
    <property type="entry name" value="BNAC02G40300D PROTEIN"/>
    <property type="match status" value="1"/>
</dbReference>
<dbReference type="EMBL" id="JAZDWU010000005">
    <property type="protein sequence ID" value="KAL0000567.1"/>
    <property type="molecule type" value="Genomic_DNA"/>
</dbReference>
<gene>
    <name evidence="2" type="ORF">SO802_014348</name>
</gene>
<dbReference type="InterPro" id="IPR012337">
    <property type="entry name" value="RNaseH-like_sf"/>
</dbReference>
<accession>A0AAW2CR64</accession>
<dbReference type="GO" id="GO:0003676">
    <property type="term" value="F:nucleic acid binding"/>
    <property type="evidence" value="ECO:0007669"/>
    <property type="project" value="InterPro"/>
</dbReference>